<evidence type="ECO:0000256" key="2">
    <source>
        <dbReference type="ARBA" id="ARBA00007362"/>
    </source>
</evidence>
<evidence type="ECO:0000313" key="11">
    <source>
        <dbReference type="Proteomes" id="UP001164439"/>
    </source>
</evidence>
<dbReference type="InterPro" id="IPR016040">
    <property type="entry name" value="NAD(P)-bd_dom"/>
</dbReference>
<accession>A0ABY7KAN4</accession>
<feature type="transmembrane region" description="Helical" evidence="7">
    <location>
        <begin position="69"/>
        <end position="88"/>
    </location>
</feature>
<name>A0ABY7KAN4_9ACTN</name>
<evidence type="ECO:0000259" key="9">
    <source>
        <dbReference type="Pfam" id="PF13460"/>
    </source>
</evidence>
<feature type="domain" description="EamA" evidence="8">
    <location>
        <begin position="149"/>
        <end position="280"/>
    </location>
</feature>
<dbReference type="RefSeq" id="WP_269659232.1">
    <property type="nucleotide sequence ID" value="NZ_CP114413.1"/>
</dbReference>
<evidence type="ECO:0000256" key="5">
    <source>
        <dbReference type="ARBA" id="ARBA00023136"/>
    </source>
</evidence>
<dbReference type="PANTHER" id="PTHR32322:SF2">
    <property type="entry name" value="EAMA DOMAIN-CONTAINING PROTEIN"/>
    <property type="match status" value="1"/>
</dbReference>
<protein>
    <submittedName>
        <fullName evidence="10">EamA family transporter</fullName>
    </submittedName>
</protein>
<keyword evidence="5 7" id="KW-0472">Membrane</keyword>
<dbReference type="InterPro" id="IPR000620">
    <property type="entry name" value="EamA_dom"/>
</dbReference>
<dbReference type="SUPFAM" id="SSF103481">
    <property type="entry name" value="Multidrug resistance efflux transporter EmrE"/>
    <property type="match status" value="2"/>
</dbReference>
<keyword evidence="4 7" id="KW-1133">Transmembrane helix</keyword>
<dbReference type="InterPro" id="IPR036291">
    <property type="entry name" value="NAD(P)-bd_dom_sf"/>
</dbReference>
<feature type="transmembrane region" description="Helical" evidence="7">
    <location>
        <begin position="147"/>
        <end position="166"/>
    </location>
</feature>
<feature type="transmembrane region" description="Helical" evidence="7">
    <location>
        <begin position="267"/>
        <end position="285"/>
    </location>
</feature>
<feature type="transmembrane region" description="Helical" evidence="7">
    <location>
        <begin position="122"/>
        <end position="141"/>
    </location>
</feature>
<sequence length="511" mass="52695">MQNSYARHAATVALTALAPASWGTTYAVTTELLPSGHPLFAGLMRALPAGLLALAITRVLPRGAWWWKAAVLGTLNIGALFPLLFVAAERLPGGVAGTLSAVQPLLVAGLAIAALHTRPTAWTWTWGVLGVAGVGLVVLGPEARLDAVGVLAGLGGTAGMAVGVVLTKRWGRPEGVGAMTLAGWQLAAGGVVLLPLTVLFEGAPPAIDAEAAAGYLWLGGMGGLISFTLWFRGIGRLPVGASAPLVLLSPLVATLVGLTLGETLGTLQALGFALALTALLAAQFNSPDLSRLFTKRRDPEKDMKDMTIAVLGSTGMVGSRVVAEAAARGHRVRALSRKPAAEHPNVTSHPVDASDPDALREALAGADAVVVAVRTEPVDQDFLVGTTRAVLDSGIRVLVVGGAGVLRSPEDPALPVADNPVYVPAEVRPVAAAGVAQLRACEAHSDDGWVYLAPPALLEPGERTGRYRRGTDTLLTAPDGRSWISAEDLSVAVLDELEHPGTDRLVTVGHH</sequence>
<feature type="domain" description="NAD(P)-binding" evidence="9">
    <location>
        <begin position="312"/>
        <end position="500"/>
    </location>
</feature>
<gene>
    <name evidence="10" type="ORF">STRCI_002771</name>
</gene>
<evidence type="ECO:0000256" key="6">
    <source>
        <dbReference type="SAM" id="MobiDB-lite"/>
    </source>
</evidence>
<feature type="transmembrane region" description="Helical" evidence="7">
    <location>
        <begin position="178"/>
        <end position="200"/>
    </location>
</feature>
<dbReference type="InterPro" id="IPR037185">
    <property type="entry name" value="EmrE-like"/>
</dbReference>
<feature type="transmembrane region" description="Helical" evidence="7">
    <location>
        <begin position="243"/>
        <end position="261"/>
    </location>
</feature>
<feature type="transmembrane region" description="Helical" evidence="7">
    <location>
        <begin position="94"/>
        <end position="115"/>
    </location>
</feature>
<keyword evidence="11" id="KW-1185">Reference proteome</keyword>
<evidence type="ECO:0000256" key="1">
    <source>
        <dbReference type="ARBA" id="ARBA00004141"/>
    </source>
</evidence>
<comment type="subcellular location">
    <subcellularLocation>
        <location evidence="1">Membrane</location>
        <topology evidence="1">Multi-pass membrane protein</topology>
    </subcellularLocation>
</comment>
<dbReference type="Proteomes" id="UP001164439">
    <property type="component" value="Chromosome"/>
</dbReference>
<comment type="similarity">
    <text evidence="2">Belongs to the EamA transporter family.</text>
</comment>
<dbReference type="InterPro" id="IPR050638">
    <property type="entry name" value="AA-Vitamin_Transporters"/>
</dbReference>
<dbReference type="Pfam" id="PF13460">
    <property type="entry name" value="NAD_binding_10"/>
    <property type="match status" value="1"/>
</dbReference>
<feature type="transmembrane region" description="Helical" evidence="7">
    <location>
        <begin position="212"/>
        <end position="231"/>
    </location>
</feature>
<feature type="domain" description="EamA" evidence="8">
    <location>
        <begin position="12"/>
        <end position="138"/>
    </location>
</feature>
<reference evidence="10" key="1">
    <citation type="submission" date="2022-12" db="EMBL/GenBank/DDBJ databases">
        <authorList>
            <person name="Ruckert C."/>
            <person name="Busche T."/>
            <person name="Kalinowski J."/>
            <person name="Wittmann C."/>
        </authorList>
    </citation>
    <scope>NUCLEOTIDE SEQUENCE</scope>
    <source>
        <strain evidence="10">DSM 40467</strain>
    </source>
</reference>
<dbReference type="PANTHER" id="PTHR32322">
    <property type="entry name" value="INNER MEMBRANE TRANSPORTER"/>
    <property type="match status" value="1"/>
</dbReference>
<evidence type="ECO:0000313" key="10">
    <source>
        <dbReference type="EMBL" id="WAZ21587.1"/>
    </source>
</evidence>
<evidence type="ECO:0000256" key="3">
    <source>
        <dbReference type="ARBA" id="ARBA00022692"/>
    </source>
</evidence>
<dbReference type="Gene3D" id="3.40.50.720">
    <property type="entry name" value="NAD(P)-binding Rossmann-like Domain"/>
    <property type="match status" value="1"/>
</dbReference>
<keyword evidence="3 7" id="KW-0812">Transmembrane</keyword>
<evidence type="ECO:0000259" key="8">
    <source>
        <dbReference type="Pfam" id="PF00892"/>
    </source>
</evidence>
<organism evidence="10 11">
    <name type="scientific">Streptomyces cinnabarinus</name>
    <dbReference type="NCBI Taxonomy" id="67287"/>
    <lineage>
        <taxon>Bacteria</taxon>
        <taxon>Bacillati</taxon>
        <taxon>Actinomycetota</taxon>
        <taxon>Actinomycetes</taxon>
        <taxon>Kitasatosporales</taxon>
        <taxon>Streptomycetaceae</taxon>
        <taxon>Streptomyces</taxon>
    </lineage>
</organism>
<feature type="transmembrane region" description="Helical" evidence="7">
    <location>
        <begin position="37"/>
        <end position="57"/>
    </location>
</feature>
<dbReference type="Pfam" id="PF00892">
    <property type="entry name" value="EamA"/>
    <property type="match status" value="2"/>
</dbReference>
<feature type="region of interest" description="Disordered" evidence="6">
    <location>
        <begin position="333"/>
        <end position="353"/>
    </location>
</feature>
<proteinExistence type="inferred from homology"/>
<dbReference type="EMBL" id="CP114413">
    <property type="protein sequence ID" value="WAZ21587.1"/>
    <property type="molecule type" value="Genomic_DNA"/>
</dbReference>
<evidence type="ECO:0000256" key="4">
    <source>
        <dbReference type="ARBA" id="ARBA00022989"/>
    </source>
</evidence>
<evidence type="ECO:0000256" key="7">
    <source>
        <dbReference type="SAM" id="Phobius"/>
    </source>
</evidence>
<dbReference type="SUPFAM" id="SSF51735">
    <property type="entry name" value="NAD(P)-binding Rossmann-fold domains"/>
    <property type="match status" value="1"/>
</dbReference>